<evidence type="ECO:0000313" key="3">
    <source>
        <dbReference type="EMBL" id="OON13651.1"/>
    </source>
</evidence>
<keyword evidence="1" id="KW-1133">Transmembrane helix</keyword>
<keyword evidence="4" id="KW-1185">Reference proteome</keyword>
<proteinExistence type="predicted"/>
<feature type="domain" description="COQ9 C-terminal" evidence="2">
    <location>
        <begin position="1"/>
        <end position="46"/>
    </location>
</feature>
<protein>
    <submittedName>
        <fullName evidence="3">COQ9 protein</fullName>
    </submittedName>
</protein>
<name>A0A1S8WGU2_OPIVI</name>
<dbReference type="AlphaFoldDB" id="A0A1S8WGU2"/>
<sequence>MTWYAKRLGLAYVYNLTEVYMLQDRSPNLADSWVFLESRLADLRSMKQMDTVGIAAIKLLGIALPAMQTLISISSRKYC</sequence>
<accession>A0A1S8WGU2</accession>
<evidence type="ECO:0000256" key="1">
    <source>
        <dbReference type="SAM" id="Phobius"/>
    </source>
</evidence>
<gene>
    <name evidence="3" type="ORF">X801_10576</name>
</gene>
<dbReference type="Proteomes" id="UP000243686">
    <property type="component" value="Unassembled WGS sequence"/>
</dbReference>
<evidence type="ECO:0000259" key="2">
    <source>
        <dbReference type="Pfam" id="PF08511"/>
    </source>
</evidence>
<dbReference type="InterPro" id="IPR013718">
    <property type="entry name" value="COQ9_C"/>
</dbReference>
<reference evidence="3 4" key="1">
    <citation type="submission" date="2015-03" db="EMBL/GenBank/DDBJ databases">
        <title>Draft genome of the nematode, Opisthorchis viverrini.</title>
        <authorList>
            <person name="Mitreva M."/>
        </authorList>
    </citation>
    <scope>NUCLEOTIDE SEQUENCE [LARGE SCALE GENOMIC DNA]</scope>
    <source>
        <strain evidence="3">Khon Kaen</strain>
    </source>
</reference>
<evidence type="ECO:0000313" key="4">
    <source>
        <dbReference type="Proteomes" id="UP000243686"/>
    </source>
</evidence>
<feature type="transmembrane region" description="Helical" evidence="1">
    <location>
        <begin position="52"/>
        <end position="73"/>
    </location>
</feature>
<keyword evidence="1" id="KW-0472">Membrane</keyword>
<dbReference type="EMBL" id="KV907229">
    <property type="protein sequence ID" value="OON13651.1"/>
    <property type="molecule type" value="Genomic_DNA"/>
</dbReference>
<keyword evidence="1" id="KW-0812">Transmembrane</keyword>
<dbReference type="Pfam" id="PF08511">
    <property type="entry name" value="COQ9"/>
    <property type="match status" value="1"/>
</dbReference>
<organism evidence="3 4">
    <name type="scientific">Opisthorchis viverrini</name>
    <name type="common">Southeast Asian liver fluke</name>
    <dbReference type="NCBI Taxonomy" id="6198"/>
    <lineage>
        <taxon>Eukaryota</taxon>
        <taxon>Metazoa</taxon>
        <taxon>Spiralia</taxon>
        <taxon>Lophotrochozoa</taxon>
        <taxon>Platyhelminthes</taxon>
        <taxon>Trematoda</taxon>
        <taxon>Digenea</taxon>
        <taxon>Opisthorchiida</taxon>
        <taxon>Opisthorchiata</taxon>
        <taxon>Opisthorchiidae</taxon>
        <taxon>Opisthorchis</taxon>
    </lineage>
</organism>